<sequence>MTDTADTRDAAGARVDPPAPTGTPVATTEGYRLDDRYTKDEGRVVMTSIQALARLPVEQLRRDRAAGLRTAALLSGYPGSPLGGYDLEVSRMRRLHDDLPLVHQPAVNEELGASAVMGSQLAASRPDALYDGVLGIWYGKAPGLDRATDAIRHGVFAGTSQHGGVVALVGDDPAAKSSTMPSSSDAALVDLHMPILYPGTPAECLELGLHAVAISRACGLWAAMKVVTPVADGVGTVDLPVLTEDPVMPDGWDAVERHPSAVFLGSARMIAVEKEFRTVRQDLAYRYGVLNRLNRIVVDPDDAWVGIVATGYTYYETREALRRLGLTTDAELAAVGVRLLQLRMPVPFDREMVRRFARGLDEIVVVEEKNPTLEGLVKEVLYDTVERPRIVGKHDETGAELFHEYGLMDADAIAGALRARLSRRLAERLAPPPRERIEVGSLLPLATQRTPFFCSGCPHNWGTKVPEGTLVGAGTGCHGMSLLMDPALVGDTFGITAMGNEGAHWIGMSPFVETEHVVQNVGDGTYFHSGQLAVQAAIGAGARITFKILYNDTVAMTGGQDATFSIGVPALVTTLLALGAERVVVTTPDARGYDRTGLPREVAVRDRDDIVDVQTELAAVDGVTVIVNHQPCAAELRRGRKRGTVATPTKRIAINPRVCEGCGDCGAVSNCLSVQPLDTPLGRRTRIDQDSCNLDFSCVKGDCPSFMEVEVDPSEAPVATAPSDGLPGATAPSVDDGVPWDLPDPVAPDAGDVVRVRLAGIGGTGVVTTAQMLGTAAMLDGWRVQGLDQTGLSQKAGPVISDVVLTRGDAASTNLIGDGQTTTLLALDGLVGASDPVLAACDPATTRVVLSTSRTPTGRMVSEPTTVYPGDDVVAARLGAVSRQVLAGDAGRTARVLLGDTAHVNVLVLGAALQAGALPVGLATLRRAVELNGVAVEANLRALDWGRAWAADPDRVERLVASRRVAAGEMLSVPPLPDALRRRVDALGLRPGTAEVVGMLAADLVGYQDARYAGRLLDVVGRVAAAEHALDGVGQDVVAERLTETVARSLHKLMAYKDEYEVARLMLLPEADAAAAEAGPGRRSFLLHPPVLKALGRRDKLRFGEQTRPAFVALAAGKRLRGTRLDPFGATEVRRTERELVREYTGLVRLLVDGLDARSHARAVEVAGMVDSVRGYEDLKMRRVAEYRAAVADAVAGWPVPRG</sequence>
<keyword evidence="4" id="KW-0560">Oxidoreductase</keyword>
<dbReference type="EMBL" id="JBHRWW010000011">
    <property type="protein sequence ID" value="MFC3689629.1"/>
    <property type="molecule type" value="Genomic_DNA"/>
</dbReference>
<accession>A0ABV7WJN7</accession>
<evidence type="ECO:0000256" key="4">
    <source>
        <dbReference type="ARBA" id="ARBA00023002"/>
    </source>
</evidence>
<keyword evidence="12" id="KW-1185">Reference proteome</keyword>
<evidence type="ECO:0000256" key="5">
    <source>
        <dbReference type="ARBA" id="ARBA00023004"/>
    </source>
</evidence>
<dbReference type="InterPro" id="IPR029061">
    <property type="entry name" value="THDP-binding"/>
</dbReference>
<feature type="compositionally biased region" description="Basic and acidic residues" evidence="7">
    <location>
        <begin position="1"/>
        <end position="11"/>
    </location>
</feature>
<organism evidence="11 12">
    <name type="scientific">Aquipuribacter hungaricus</name>
    <dbReference type="NCBI Taxonomy" id="545624"/>
    <lineage>
        <taxon>Bacteria</taxon>
        <taxon>Bacillati</taxon>
        <taxon>Actinomycetota</taxon>
        <taxon>Actinomycetes</taxon>
        <taxon>Micrococcales</taxon>
        <taxon>Intrasporangiaceae</taxon>
        <taxon>Aquipuribacter</taxon>
    </lineage>
</organism>
<keyword evidence="5" id="KW-0408">Iron</keyword>
<dbReference type="Gene3D" id="3.40.50.920">
    <property type="match status" value="1"/>
</dbReference>
<dbReference type="NCBIfam" id="NF009589">
    <property type="entry name" value="PRK13030.1"/>
    <property type="match status" value="1"/>
</dbReference>
<name>A0ABV7WJN7_9MICO</name>
<keyword evidence="2" id="KW-0479">Metal-binding</keyword>
<dbReference type="InterPro" id="IPR009014">
    <property type="entry name" value="Transketo_C/PFOR_II"/>
</dbReference>
<feature type="domain" description="DUF6537" evidence="10">
    <location>
        <begin position="994"/>
        <end position="1191"/>
    </location>
</feature>
<evidence type="ECO:0000259" key="8">
    <source>
        <dbReference type="Pfam" id="PF01558"/>
    </source>
</evidence>
<evidence type="ECO:0000256" key="1">
    <source>
        <dbReference type="ARBA" id="ARBA00022448"/>
    </source>
</evidence>
<proteinExistence type="predicted"/>
<dbReference type="InterPro" id="IPR011766">
    <property type="entry name" value="TPP_enzyme_TPP-bd"/>
</dbReference>
<feature type="region of interest" description="Disordered" evidence="7">
    <location>
        <begin position="1"/>
        <end position="28"/>
    </location>
</feature>
<dbReference type="SUPFAM" id="SSF52922">
    <property type="entry name" value="TK C-terminal domain-like"/>
    <property type="match status" value="1"/>
</dbReference>
<dbReference type="RefSeq" id="WP_340291265.1">
    <property type="nucleotide sequence ID" value="NZ_JBBEOI010000035.1"/>
</dbReference>
<protein>
    <submittedName>
        <fullName evidence="11">Indolepyruvate ferredoxin oxidoreductase family protein</fullName>
    </submittedName>
</protein>
<comment type="caution">
    <text evidence="11">The sequence shown here is derived from an EMBL/GenBank/DDBJ whole genome shotgun (WGS) entry which is preliminary data.</text>
</comment>
<dbReference type="Gene3D" id="3.40.50.970">
    <property type="match status" value="1"/>
</dbReference>
<dbReference type="Proteomes" id="UP001595685">
    <property type="component" value="Unassembled WGS sequence"/>
</dbReference>
<keyword evidence="3" id="KW-0249">Electron transport</keyword>
<dbReference type="InterPro" id="IPR019752">
    <property type="entry name" value="Pyrv/ketoisovalerate_OxRed_cat"/>
</dbReference>
<evidence type="ECO:0000256" key="6">
    <source>
        <dbReference type="ARBA" id="ARBA00023014"/>
    </source>
</evidence>
<dbReference type="CDD" id="cd07034">
    <property type="entry name" value="TPP_PYR_PFOR_IOR-alpha_like"/>
    <property type="match status" value="1"/>
</dbReference>
<dbReference type="PANTHER" id="PTHR48084">
    <property type="entry name" value="2-OXOGLUTARATE OXIDOREDUCTASE SUBUNIT KORB-RELATED"/>
    <property type="match status" value="1"/>
</dbReference>
<feature type="domain" description="Pyruvate/ketoisovalerate oxidoreductase catalytic" evidence="8">
    <location>
        <begin position="762"/>
        <end position="947"/>
    </location>
</feature>
<keyword evidence="2" id="KW-0004">4Fe-4S</keyword>
<dbReference type="Pfam" id="PF20169">
    <property type="entry name" value="DUF6537"/>
    <property type="match status" value="1"/>
</dbReference>
<dbReference type="InterPro" id="IPR046667">
    <property type="entry name" value="DUF6537"/>
</dbReference>
<dbReference type="NCBIfam" id="NF009588">
    <property type="entry name" value="PRK13029.1"/>
    <property type="match status" value="1"/>
</dbReference>
<evidence type="ECO:0000259" key="9">
    <source>
        <dbReference type="Pfam" id="PF02775"/>
    </source>
</evidence>
<evidence type="ECO:0000256" key="7">
    <source>
        <dbReference type="SAM" id="MobiDB-lite"/>
    </source>
</evidence>
<dbReference type="PANTHER" id="PTHR48084:SF3">
    <property type="entry name" value="SUBUNIT OF PYRUVATE:FLAVODOXIN OXIDOREDUCTASE"/>
    <property type="match status" value="1"/>
</dbReference>
<dbReference type="SUPFAM" id="SSF53323">
    <property type="entry name" value="Pyruvate-ferredoxin oxidoreductase, PFOR, domain III"/>
    <property type="match status" value="1"/>
</dbReference>
<evidence type="ECO:0000313" key="11">
    <source>
        <dbReference type="EMBL" id="MFC3689629.1"/>
    </source>
</evidence>
<dbReference type="InterPro" id="IPR051457">
    <property type="entry name" value="2-oxoacid:Fd_oxidoreductase"/>
</dbReference>
<dbReference type="Pfam" id="PF01558">
    <property type="entry name" value="POR"/>
    <property type="match status" value="1"/>
</dbReference>
<dbReference type="Pfam" id="PF02775">
    <property type="entry name" value="TPP_enzyme_C"/>
    <property type="match status" value="1"/>
</dbReference>
<evidence type="ECO:0000256" key="3">
    <source>
        <dbReference type="ARBA" id="ARBA00022982"/>
    </source>
</evidence>
<evidence type="ECO:0000256" key="2">
    <source>
        <dbReference type="ARBA" id="ARBA00022485"/>
    </source>
</evidence>
<dbReference type="SUPFAM" id="SSF52518">
    <property type="entry name" value="Thiamin diphosphate-binding fold (THDP-binding)"/>
    <property type="match status" value="2"/>
</dbReference>
<keyword evidence="6" id="KW-0411">Iron-sulfur</keyword>
<dbReference type="Gene3D" id="3.40.920.10">
    <property type="entry name" value="Pyruvate-ferredoxin oxidoreductase, PFOR, domain III"/>
    <property type="match status" value="1"/>
</dbReference>
<reference evidence="12" key="1">
    <citation type="journal article" date="2019" name="Int. J. Syst. Evol. Microbiol.">
        <title>The Global Catalogue of Microorganisms (GCM) 10K type strain sequencing project: providing services to taxonomists for standard genome sequencing and annotation.</title>
        <authorList>
            <consortium name="The Broad Institute Genomics Platform"/>
            <consortium name="The Broad Institute Genome Sequencing Center for Infectious Disease"/>
            <person name="Wu L."/>
            <person name="Ma J."/>
        </authorList>
    </citation>
    <scope>NUCLEOTIDE SEQUENCE [LARGE SCALE GENOMIC DNA]</scope>
    <source>
        <strain evidence="12">NCAIM B.02333</strain>
    </source>
</reference>
<evidence type="ECO:0000313" key="12">
    <source>
        <dbReference type="Proteomes" id="UP001595685"/>
    </source>
</evidence>
<evidence type="ECO:0000259" key="10">
    <source>
        <dbReference type="Pfam" id="PF20169"/>
    </source>
</evidence>
<gene>
    <name evidence="11" type="ORF">ACFOLH_14870</name>
</gene>
<dbReference type="InterPro" id="IPR002880">
    <property type="entry name" value="Pyrv_Fd/Flavodoxin_OxRdtase_N"/>
</dbReference>
<dbReference type="InterPro" id="IPR002869">
    <property type="entry name" value="Pyrv_flavodox_OxRed_cen"/>
</dbReference>
<keyword evidence="1" id="KW-0813">Transport</keyword>
<feature type="domain" description="Thiamine pyrophosphate enzyme TPP-binding" evidence="9">
    <location>
        <begin position="474"/>
        <end position="564"/>
    </location>
</feature>